<evidence type="ECO:0000313" key="3">
    <source>
        <dbReference type="Proteomes" id="UP000235584"/>
    </source>
</evidence>
<accession>A0A2K9NWB4</accession>
<protein>
    <recommendedName>
        <fullName evidence="1">ComEC/Rec2-related protein domain-containing protein</fullName>
    </recommendedName>
</protein>
<dbReference type="InterPro" id="IPR004477">
    <property type="entry name" value="ComEC_N"/>
</dbReference>
<keyword evidence="3" id="KW-1185">Reference proteome</keyword>
<dbReference type="RefSeq" id="WP_102245090.1">
    <property type="nucleotide sequence ID" value="NZ_CP025704.1"/>
</dbReference>
<dbReference type="KEGG" id="bsto:C0V70_17155"/>
<gene>
    <name evidence="2" type="ORF">C0V70_17155</name>
</gene>
<evidence type="ECO:0000313" key="2">
    <source>
        <dbReference type="EMBL" id="AUN99801.1"/>
    </source>
</evidence>
<dbReference type="Pfam" id="PF03772">
    <property type="entry name" value="Competence"/>
    <property type="match status" value="1"/>
</dbReference>
<dbReference type="AlphaFoldDB" id="A0A2K9NWB4"/>
<dbReference type="EMBL" id="CP025704">
    <property type="protein sequence ID" value="AUN99801.1"/>
    <property type="molecule type" value="Genomic_DNA"/>
</dbReference>
<organism evidence="2 3">
    <name type="scientific">Bacteriovorax stolpii</name>
    <name type="common">Bdellovibrio stolpii</name>
    <dbReference type="NCBI Taxonomy" id="960"/>
    <lineage>
        <taxon>Bacteria</taxon>
        <taxon>Pseudomonadati</taxon>
        <taxon>Bdellovibrionota</taxon>
        <taxon>Bacteriovoracia</taxon>
        <taxon>Bacteriovoracales</taxon>
        <taxon>Bacteriovoracaceae</taxon>
        <taxon>Bacteriovorax</taxon>
    </lineage>
</organism>
<proteinExistence type="predicted"/>
<sequence>MKFFVLFSLILALSLGVTMERGVAQKSPPPRTTPPFLQKYQRSMKADFKKPENANLLFSFITGNKNGISPYTRKAFKKTNLSHLLAPSGIHYASVLFLLFFLVKKMKAKRWQRIIKVMTYSSAFFLPGFTSIHRLSILRLLLQFKFLAKRKWSIEVIFFLTFAVSFLCGHYSDSPLGFLMSFAFLGTFFAFQNHSKIMLILGLFSTQLILGLFMGEKVSLLSIPVGLVGSALFALLFPTLLLFLASYWLIPFNWGEPLIRSYVVSVQVMAKMLQGSFTSSSVFLILAVWALLILKTSKRKYAIVFLLIFLHTNTAMTPVIFSHLS</sequence>
<feature type="domain" description="ComEC/Rec2-related protein" evidence="1">
    <location>
        <begin position="61"/>
        <end position="286"/>
    </location>
</feature>
<name>A0A2K9NWB4_BACTC</name>
<dbReference type="Proteomes" id="UP000235584">
    <property type="component" value="Chromosome"/>
</dbReference>
<evidence type="ECO:0000259" key="1">
    <source>
        <dbReference type="Pfam" id="PF03772"/>
    </source>
</evidence>
<reference evidence="2 3" key="1">
    <citation type="submission" date="2018-01" db="EMBL/GenBank/DDBJ databases">
        <title>Complete genome sequence of Bacteriovorax stolpii DSM12778.</title>
        <authorList>
            <person name="Tang B."/>
            <person name="Chang J."/>
        </authorList>
    </citation>
    <scope>NUCLEOTIDE SEQUENCE [LARGE SCALE GENOMIC DNA]</scope>
    <source>
        <strain evidence="2 3">DSM 12778</strain>
    </source>
</reference>